<proteinExistence type="inferred from homology"/>
<dbReference type="InterPro" id="IPR015424">
    <property type="entry name" value="PyrdxlP-dep_Trfase"/>
</dbReference>
<dbReference type="EMBL" id="VFML01000001">
    <property type="protein sequence ID" value="TQJ01074.1"/>
    <property type="molecule type" value="Genomic_DNA"/>
</dbReference>
<keyword evidence="9" id="KW-0045">Antibiotic biosynthesis</keyword>
<evidence type="ECO:0000256" key="3">
    <source>
        <dbReference type="ARBA" id="ARBA00012748"/>
    </source>
</evidence>
<evidence type="ECO:0000256" key="7">
    <source>
        <dbReference type="ARBA" id="ARBA00022898"/>
    </source>
</evidence>
<dbReference type="GO" id="GO:0004400">
    <property type="term" value="F:histidinol-phosphate transaminase activity"/>
    <property type="evidence" value="ECO:0007669"/>
    <property type="project" value="UniProtKB-EC"/>
</dbReference>
<comment type="similarity">
    <text evidence="2">Belongs to the class-II pyridoxal-phosphate-dependent aminotransferase family. Histidinol-phosphate aminotransferase subfamily.</text>
</comment>
<dbReference type="EC" id="2.6.1.9" evidence="3"/>
<evidence type="ECO:0000256" key="10">
    <source>
        <dbReference type="ARBA" id="ARBA00047481"/>
    </source>
</evidence>
<accession>A0A542DDC0</accession>
<dbReference type="GO" id="GO:0017000">
    <property type="term" value="P:antibiotic biosynthetic process"/>
    <property type="evidence" value="ECO:0007669"/>
    <property type="project" value="UniProtKB-KW"/>
</dbReference>
<dbReference type="InterPro" id="IPR050106">
    <property type="entry name" value="HistidinolP_aminotransfase"/>
</dbReference>
<keyword evidence="8" id="KW-0368">Histidine biosynthesis</keyword>
<protein>
    <recommendedName>
        <fullName evidence="3">histidinol-phosphate transaminase</fullName>
        <ecNumber evidence="3">2.6.1.9</ecNumber>
    </recommendedName>
</protein>
<dbReference type="InterPro" id="IPR004839">
    <property type="entry name" value="Aminotransferase_I/II_large"/>
</dbReference>
<dbReference type="CDD" id="cd00609">
    <property type="entry name" value="AAT_like"/>
    <property type="match status" value="1"/>
</dbReference>
<dbReference type="InterPro" id="IPR015422">
    <property type="entry name" value="PyrdxlP-dep_Trfase_small"/>
</dbReference>
<keyword evidence="7" id="KW-0663">Pyridoxal phosphate</keyword>
<dbReference type="PANTHER" id="PTHR43643">
    <property type="entry name" value="HISTIDINOL-PHOSPHATE AMINOTRANSFERASE 2"/>
    <property type="match status" value="1"/>
</dbReference>
<evidence type="ECO:0000313" key="12">
    <source>
        <dbReference type="EMBL" id="TQJ01074.1"/>
    </source>
</evidence>
<keyword evidence="13" id="KW-1185">Reference proteome</keyword>
<dbReference type="Gene3D" id="3.40.640.10">
    <property type="entry name" value="Type I PLP-dependent aspartate aminotransferase-like (Major domain)"/>
    <property type="match status" value="1"/>
</dbReference>
<keyword evidence="6 12" id="KW-0808">Transferase</keyword>
<dbReference type="GO" id="GO:0000105">
    <property type="term" value="P:L-histidine biosynthetic process"/>
    <property type="evidence" value="ECO:0007669"/>
    <property type="project" value="UniProtKB-KW"/>
</dbReference>
<comment type="caution">
    <text evidence="12">The sequence shown here is derived from an EMBL/GenBank/DDBJ whole genome shotgun (WGS) entry which is preliminary data.</text>
</comment>
<evidence type="ECO:0000256" key="8">
    <source>
        <dbReference type="ARBA" id="ARBA00023102"/>
    </source>
</evidence>
<dbReference type="AlphaFoldDB" id="A0A542DDC0"/>
<evidence type="ECO:0000313" key="13">
    <source>
        <dbReference type="Proteomes" id="UP000320876"/>
    </source>
</evidence>
<gene>
    <name evidence="12" type="ORF">FB471_0738</name>
</gene>
<dbReference type="Pfam" id="PF00155">
    <property type="entry name" value="Aminotran_1_2"/>
    <property type="match status" value="1"/>
</dbReference>
<dbReference type="SUPFAM" id="SSF53383">
    <property type="entry name" value="PLP-dependent transferases"/>
    <property type="match status" value="1"/>
</dbReference>
<dbReference type="GO" id="GO:0030170">
    <property type="term" value="F:pyridoxal phosphate binding"/>
    <property type="evidence" value="ECO:0007669"/>
    <property type="project" value="InterPro"/>
</dbReference>
<evidence type="ECO:0000259" key="11">
    <source>
        <dbReference type="Pfam" id="PF00155"/>
    </source>
</evidence>
<dbReference type="InterPro" id="IPR015421">
    <property type="entry name" value="PyrdxlP-dep_Trfase_major"/>
</dbReference>
<name>A0A542DDC0_AMYCI</name>
<reference evidence="12 13" key="1">
    <citation type="submission" date="2019-06" db="EMBL/GenBank/DDBJ databases">
        <title>Sequencing the genomes of 1000 actinobacteria strains.</title>
        <authorList>
            <person name="Klenk H.-P."/>
        </authorList>
    </citation>
    <scope>NUCLEOTIDE SEQUENCE [LARGE SCALE GENOMIC DNA]</scope>
    <source>
        <strain evidence="12 13">DSM 45679</strain>
    </source>
</reference>
<evidence type="ECO:0000256" key="6">
    <source>
        <dbReference type="ARBA" id="ARBA00022679"/>
    </source>
</evidence>
<dbReference type="RefSeq" id="WP_170220690.1">
    <property type="nucleotide sequence ID" value="NZ_VFML01000001.1"/>
</dbReference>
<dbReference type="Gene3D" id="3.90.1150.10">
    <property type="entry name" value="Aspartate Aminotransferase, domain 1"/>
    <property type="match status" value="1"/>
</dbReference>
<evidence type="ECO:0000256" key="9">
    <source>
        <dbReference type="ARBA" id="ARBA00023194"/>
    </source>
</evidence>
<keyword evidence="5" id="KW-0028">Amino-acid biosynthesis</keyword>
<feature type="domain" description="Aminotransferase class I/classII large" evidence="11">
    <location>
        <begin position="44"/>
        <end position="312"/>
    </location>
</feature>
<dbReference type="PANTHER" id="PTHR43643:SF6">
    <property type="entry name" value="HISTIDINOL-PHOSPHATE AMINOTRANSFERASE"/>
    <property type="match status" value="1"/>
</dbReference>
<evidence type="ECO:0000256" key="4">
    <source>
        <dbReference type="ARBA" id="ARBA00022576"/>
    </source>
</evidence>
<evidence type="ECO:0000256" key="5">
    <source>
        <dbReference type="ARBA" id="ARBA00022605"/>
    </source>
</evidence>
<evidence type="ECO:0000256" key="2">
    <source>
        <dbReference type="ARBA" id="ARBA00007970"/>
    </source>
</evidence>
<sequence length="340" mass="37333">MTLDLTWTGSQFLDARQHTAQILAAVDSMDVTSKDDVWAEGVAAAVAEYHALPPDSVRVGAGATQLVEMLLRSLYRGLVVDVVPNFHLTASLCAQEGWERRAVAVREPAGLMAALEPYADEEDAVFSLSSPRNPLGYQFGVEDVAELAERVRGVILLDEVYADFAADSALRLVTEHPNLFVLRTFSKAWGLANLRIGFGVSTAFAGRRAGPLWRQLPNSVSGVAQRAARRLLERPRAVLDSIEAARRCRDRLIAALDTVPGMRVWPSEANYVCLETPAELAEDLETAGYRVRRLHELRDYPRHFPPGVRISVPPQPHCDAIAEVVRACQARHGRPAGVVQ</sequence>
<keyword evidence="4 12" id="KW-0032">Aminotransferase</keyword>
<dbReference type="Proteomes" id="UP000320876">
    <property type="component" value="Unassembled WGS sequence"/>
</dbReference>
<evidence type="ECO:0000256" key="1">
    <source>
        <dbReference type="ARBA" id="ARBA00005011"/>
    </source>
</evidence>
<comment type="pathway">
    <text evidence="1">Amino-acid biosynthesis; L-histidine biosynthesis; L-histidine from 5-phospho-alpha-D-ribose 1-diphosphate: step 7/9.</text>
</comment>
<organism evidence="12 13">
    <name type="scientific">Amycolatopsis cihanbeyliensis</name>
    <dbReference type="NCBI Taxonomy" id="1128664"/>
    <lineage>
        <taxon>Bacteria</taxon>
        <taxon>Bacillati</taxon>
        <taxon>Actinomycetota</taxon>
        <taxon>Actinomycetes</taxon>
        <taxon>Pseudonocardiales</taxon>
        <taxon>Pseudonocardiaceae</taxon>
        <taxon>Amycolatopsis</taxon>
    </lineage>
</organism>
<comment type="catalytic activity">
    <reaction evidence="10">
        <text>L-histidinol phosphate + 2-oxoglutarate = 3-(imidazol-4-yl)-2-oxopropyl phosphate + L-glutamate</text>
        <dbReference type="Rhea" id="RHEA:23744"/>
        <dbReference type="ChEBI" id="CHEBI:16810"/>
        <dbReference type="ChEBI" id="CHEBI:29985"/>
        <dbReference type="ChEBI" id="CHEBI:57766"/>
        <dbReference type="ChEBI" id="CHEBI:57980"/>
        <dbReference type="EC" id="2.6.1.9"/>
    </reaction>
</comment>